<accession>A0A9X0R4T6</accession>
<dbReference type="RefSeq" id="WP_186773262.1">
    <property type="nucleotide sequence ID" value="NZ_JACOMF010000059.1"/>
</dbReference>
<feature type="transmembrane region" description="Helical" evidence="2">
    <location>
        <begin position="65"/>
        <end position="86"/>
    </location>
</feature>
<feature type="region of interest" description="Disordered" evidence="1">
    <location>
        <begin position="1"/>
        <end position="62"/>
    </location>
</feature>
<gene>
    <name evidence="3" type="ORF">H7965_24875</name>
</gene>
<name>A0A9X0R4T6_9PROT</name>
<dbReference type="Proteomes" id="UP000600101">
    <property type="component" value="Unassembled WGS sequence"/>
</dbReference>
<proteinExistence type="predicted"/>
<evidence type="ECO:0000256" key="2">
    <source>
        <dbReference type="SAM" id="Phobius"/>
    </source>
</evidence>
<keyword evidence="2" id="KW-1133">Transmembrane helix</keyword>
<protein>
    <submittedName>
        <fullName evidence="3">Uncharacterized protein</fullName>
    </submittedName>
</protein>
<evidence type="ECO:0000313" key="4">
    <source>
        <dbReference type="Proteomes" id="UP000600101"/>
    </source>
</evidence>
<reference evidence="3" key="1">
    <citation type="submission" date="2020-08" db="EMBL/GenBank/DDBJ databases">
        <authorList>
            <person name="Hu Y."/>
            <person name="Nguyen S.V."/>
            <person name="Li F."/>
            <person name="Fanning S."/>
        </authorList>
    </citation>
    <scope>NUCLEOTIDE SEQUENCE</scope>
    <source>
        <strain evidence="3">SYSU D8009</strain>
    </source>
</reference>
<dbReference type="EMBL" id="JACOMF010000059">
    <property type="protein sequence ID" value="MBC4018513.1"/>
    <property type="molecule type" value="Genomic_DNA"/>
</dbReference>
<keyword evidence="2" id="KW-0472">Membrane</keyword>
<evidence type="ECO:0000313" key="3">
    <source>
        <dbReference type="EMBL" id="MBC4018513.1"/>
    </source>
</evidence>
<keyword evidence="4" id="KW-1185">Reference proteome</keyword>
<evidence type="ECO:0000256" key="1">
    <source>
        <dbReference type="SAM" id="MobiDB-lite"/>
    </source>
</evidence>
<sequence>MRQDIDSGATGDKVPVLDPSHVAARHQRRSAGAPPSPELVAAVRQAERTQSYPPEHPHDRGGSRLGLRLLWCILLVAALASAAIWLSSG</sequence>
<dbReference type="AlphaFoldDB" id="A0A9X0R4T6"/>
<comment type="caution">
    <text evidence="3">The sequence shown here is derived from an EMBL/GenBank/DDBJ whole genome shotgun (WGS) entry which is preliminary data.</text>
</comment>
<organism evidence="3 4">
    <name type="scientific">Siccirubricoccus deserti</name>
    <dbReference type="NCBI Taxonomy" id="2013562"/>
    <lineage>
        <taxon>Bacteria</taxon>
        <taxon>Pseudomonadati</taxon>
        <taxon>Pseudomonadota</taxon>
        <taxon>Alphaproteobacteria</taxon>
        <taxon>Acetobacterales</taxon>
        <taxon>Roseomonadaceae</taxon>
        <taxon>Siccirubricoccus</taxon>
    </lineage>
</organism>
<keyword evidence="2" id="KW-0812">Transmembrane</keyword>